<dbReference type="EMBL" id="JAEUBE010000366">
    <property type="protein sequence ID" value="KAH3663631.1"/>
    <property type="molecule type" value="Genomic_DNA"/>
</dbReference>
<evidence type="ECO:0000313" key="2">
    <source>
        <dbReference type="Proteomes" id="UP000769157"/>
    </source>
</evidence>
<dbReference type="GeneID" id="70236996"/>
<keyword evidence="2" id="KW-1185">Reference proteome</keyword>
<comment type="caution">
    <text evidence="1">The sequence shown here is derived from an EMBL/GenBank/DDBJ whole genome shotgun (WGS) entry which is preliminary data.</text>
</comment>
<name>A0A9P8T2G3_9ASCO</name>
<dbReference type="AlphaFoldDB" id="A0A9P8T2G3"/>
<dbReference type="RefSeq" id="XP_046059967.1">
    <property type="nucleotide sequence ID" value="XM_046206175.1"/>
</dbReference>
<dbReference type="Proteomes" id="UP000769157">
    <property type="component" value="Unassembled WGS sequence"/>
</dbReference>
<reference evidence="1" key="1">
    <citation type="journal article" date="2021" name="Open Biol.">
        <title>Shared evolutionary footprints suggest mitochondrial oxidative damage underlies multiple complex I losses in fungi.</title>
        <authorList>
            <person name="Schikora-Tamarit M.A."/>
            <person name="Marcet-Houben M."/>
            <person name="Nosek J."/>
            <person name="Gabaldon T."/>
        </authorList>
    </citation>
    <scope>NUCLEOTIDE SEQUENCE</scope>
    <source>
        <strain evidence="1">CBS6075</strain>
    </source>
</reference>
<gene>
    <name evidence="1" type="ORF">OGAPHI_005032</name>
</gene>
<proteinExistence type="predicted"/>
<organism evidence="1 2">
    <name type="scientific">Ogataea philodendri</name>
    <dbReference type="NCBI Taxonomy" id="1378263"/>
    <lineage>
        <taxon>Eukaryota</taxon>
        <taxon>Fungi</taxon>
        <taxon>Dikarya</taxon>
        <taxon>Ascomycota</taxon>
        <taxon>Saccharomycotina</taxon>
        <taxon>Pichiomycetes</taxon>
        <taxon>Pichiales</taxon>
        <taxon>Pichiaceae</taxon>
        <taxon>Ogataea</taxon>
    </lineage>
</organism>
<protein>
    <submittedName>
        <fullName evidence="1">Uncharacterized protein</fullName>
    </submittedName>
</protein>
<reference evidence="1" key="2">
    <citation type="submission" date="2021-01" db="EMBL/GenBank/DDBJ databases">
        <authorList>
            <person name="Schikora-Tamarit M.A."/>
        </authorList>
    </citation>
    <scope>NUCLEOTIDE SEQUENCE</scope>
    <source>
        <strain evidence="1">CBS6075</strain>
    </source>
</reference>
<evidence type="ECO:0000313" key="1">
    <source>
        <dbReference type="EMBL" id="KAH3663631.1"/>
    </source>
</evidence>
<accession>A0A9P8T2G3</accession>
<sequence>MRVLLGIQFSVVNKVAGQAGLTAEDRKVWNVGLPRAREATIVLVDLQPTGTTDFQLSLVSTSICDKLFHCEHQVSFIFVQVEIMPGLNRTSGLDGN</sequence>